<evidence type="ECO:0000256" key="1">
    <source>
        <dbReference type="SAM" id="Coils"/>
    </source>
</evidence>
<gene>
    <name evidence="4" type="ORF">NNJEOMEG_03218</name>
</gene>
<keyword evidence="5" id="KW-1185">Reference proteome</keyword>
<name>A0A6V8LZZ7_9BACT</name>
<dbReference type="Proteomes" id="UP000494245">
    <property type="component" value="Unassembled WGS sequence"/>
</dbReference>
<dbReference type="PANTHER" id="PTHR33371:SF4">
    <property type="entry name" value="INTERMEMBRANE PHOSPHOLIPID TRANSPORT SYSTEM BINDING PROTEIN MLAD"/>
    <property type="match status" value="1"/>
</dbReference>
<feature type="domain" description="Mce/MlaD" evidence="3">
    <location>
        <begin position="44"/>
        <end position="118"/>
    </location>
</feature>
<evidence type="ECO:0000259" key="3">
    <source>
        <dbReference type="Pfam" id="PF02470"/>
    </source>
</evidence>
<evidence type="ECO:0000313" key="4">
    <source>
        <dbReference type="EMBL" id="GFK95356.1"/>
    </source>
</evidence>
<keyword evidence="2" id="KW-1133">Transmembrane helix</keyword>
<dbReference type="Pfam" id="PF02470">
    <property type="entry name" value="MlaD"/>
    <property type="match status" value="1"/>
</dbReference>
<dbReference type="AlphaFoldDB" id="A0A6V8LZZ7"/>
<accession>A0A6V8LZZ7</accession>
<feature type="transmembrane region" description="Helical" evidence="2">
    <location>
        <begin position="12"/>
        <end position="38"/>
    </location>
</feature>
<reference evidence="4 5" key="2">
    <citation type="submission" date="2020-05" db="EMBL/GenBank/DDBJ databases">
        <title>Draft genome sequence of Desulfovibrio sp. strainFSS-1.</title>
        <authorList>
            <person name="Shimoshige H."/>
            <person name="Kobayashi H."/>
            <person name="Maekawa T."/>
        </authorList>
    </citation>
    <scope>NUCLEOTIDE SEQUENCE [LARGE SCALE GENOMIC DNA]</scope>
    <source>
        <strain evidence="4 5">SIID29052-01</strain>
    </source>
</reference>
<comment type="caution">
    <text evidence="4">The sequence shown here is derived from an EMBL/GenBank/DDBJ whole genome shotgun (WGS) entry which is preliminary data.</text>
</comment>
<dbReference type="Gene3D" id="1.10.287.950">
    <property type="entry name" value="Methyl-accepting chemotaxis protein"/>
    <property type="match status" value="1"/>
</dbReference>
<protein>
    <recommendedName>
        <fullName evidence="3">Mce/MlaD domain-containing protein</fullName>
    </recommendedName>
</protein>
<keyword evidence="2" id="KW-0812">Transmembrane</keyword>
<dbReference type="InterPro" id="IPR052336">
    <property type="entry name" value="MlaD_Phospholipid_Transporter"/>
</dbReference>
<dbReference type="PANTHER" id="PTHR33371">
    <property type="entry name" value="INTERMEMBRANE PHOSPHOLIPID TRANSPORT SYSTEM BINDING PROTEIN MLAD-RELATED"/>
    <property type="match status" value="1"/>
</dbReference>
<dbReference type="RefSeq" id="WP_173086291.1">
    <property type="nucleotide sequence ID" value="NZ_BLTE01000016.1"/>
</dbReference>
<sequence>MFTKNAKSKDTLKASLAIAACLAVLGTFVVILGGYRFWERQELYSALFRSVKDLSAGRPVKYGGLDVGRVLSVGVDQDDARLIRVTLGLAPDAPIRQGVVARIAQKGLVGDYYVFLEPVGELGARLPQGSTIPTVESVDMTQLANLAGELIADLRPRLDRIAGSLETIFGGENAARISELLSKSPALIDELNGTVKQIRKDFQQLTAGGKTAAENVSRLAGSLEQAVNSLKTELEKTLADIRIEVKSVGDTAGTLNKAVRHDQERLEDILANVDRISEDLKQLSSRLRERPWELIQRPTERKP</sequence>
<evidence type="ECO:0000313" key="5">
    <source>
        <dbReference type="Proteomes" id="UP000494245"/>
    </source>
</evidence>
<keyword evidence="1" id="KW-0175">Coiled coil</keyword>
<reference evidence="4 5" key="1">
    <citation type="submission" date="2020-04" db="EMBL/GenBank/DDBJ databases">
        <authorList>
            <consortium name="Desulfovibrio sp. FSS-1 genome sequencing consortium"/>
            <person name="Shimoshige H."/>
            <person name="Kobayashi H."/>
            <person name="Maekawa T."/>
        </authorList>
    </citation>
    <scope>NUCLEOTIDE SEQUENCE [LARGE SCALE GENOMIC DNA]</scope>
    <source>
        <strain evidence="4 5">SIID29052-01</strain>
    </source>
</reference>
<dbReference type="InterPro" id="IPR003399">
    <property type="entry name" value="Mce/MlaD"/>
</dbReference>
<proteinExistence type="predicted"/>
<dbReference type="EMBL" id="BLTE01000016">
    <property type="protein sequence ID" value="GFK95356.1"/>
    <property type="molecule type" value="Genomic_DNA"/>
</dbReference>
<organism evidence="4 5">
    <name type="scientific">Fundidesulfovibrio magnetotacticus</name>
    <dbReference type="NCBI Taxonomy" id="2730080"/>
    <lineage>
        <taxon>Bacteria</taxon>
        <taxon>Pseudomonadati</taxon>
        <taxon>Thermodesulfobacteriota</taxon>
        <taxon>Desulfovibrionia</taxon>
        <taxon>Desulfovibrionales</taxon>
        <taxon>Desulfovibrionaceae</taxon>
        <taxon>Fundidesulfovibrio</taxon>
    </lineage>
</organism>
<feature type="coiled-coil region" evidence="1">
    <location>
        <begin position="213"/>
        <end position="240"/>
    </location>
</feature>
<evidence type="ECO:0000256" key="2">
    <source>
        <dbReference type="SAM" id="Phobius"/>
    </source>
</evidence>
<keyword evidence="2" id="KW-0472">Membrane</keyword>